<dbReference type="EMBL" id="JAEUXJ010000001">
    <property type="protein sequence ID" value="MBL6454051.1"/>
    <property type="molecule type" value="Genomic_DNA"/>
</dbReference>
<dbReference type="Proteomes" id="UP000606490">
    <property type="component" value="Unassembled WGS sequence"/>
</dbReference>
<dbReference type="HAMAP" id="MF_00020">
    <property type="entry name" value="Acetate_kinase"/>
    <property type="match status" value="1"/>
</dbReference>
<dbReference type="InterPro" id="IPR000890">
    <property type="entry name" value="Aliphatic_acid_kin_short-chain"/>
</dbReference>
<dbReference type="EC" id="2.7.2.1" evidence="9"/>
<evidence type="ECO:0000256" key="8">
    <source>
        <dbReference type="ARBA" id="ARBA00022842"/>
    </source>
</evidence>
<evidence type="ECO:0000313" key="12">
    <source>
        <dbReference type="Proteomes" id="UP000606490"/>
    </source>
</evidence>
<dbReference type="SUPFAM" id="SSF53067">
    <property type="entry name" value="Actin-like ATPase domain"/>
    <property type="match status" value="2"/>
</dbReference>
<comment type="cofactor">
    <cofactor evidence="9">
        <name>Mg(2+)</name>
        <dbReference type="ChEBI" id="CHEBI:18420"/>
    </cofactor>
    <cofactor evidence="9">
        <name>Mn(2+)</name>
        <dbReference type="ChEBI" id="CHEBI:29035"/>
    </cofactor>
    <text evidence="9">Mg(2+). Can also accept Mn(2+).</text>
</comment>
<dbReference type="RefSeq" id="WP_202823786.1">
    <property type="nucleotide sequence ID" value="NZ_JAEUXJ010000001.1"/>
</dbReference>
<protein>
    <recommendedName>
        <fullName evidence="9">Acetate kinase</fullName>
        <ecNumber evidence="9">2.7.2.1</ecNumber>
    </recommendedName>
    <alternativeName>
        <fullName evidence="9">Acetokinase</fullName>
    </alternativeName>
</protein>
<dbReference type="PROSITE" id="PS01075">
    <property type="entry name" value="ACETATE_KINASE_1"/>
    <property type="match status" value="1"/>
</dbReference>
<comment type="subunit">
    <text evidence="9">Homodimer.</text>
</comment>
<dbReference type="PROSITE" id="PS01076">
    <property type="entry name" value="ACETATE_KINASE_2"/>
    <property type="match status" value="1"/>
</dbReference>
<name>A0ABS1UX59_9PROT</name>
<dbReference type="Pfam" id="PF00871">
    <property type="entry name" value="Acetate_kinase"/>
    <property type="match status" value="1"/>
</dbReference>
<feature type="binding site" evidence="9">
    <location>
        <position position="9"/>
    </location>
    <ligand>
        <name>Mg(2+)</name>
        <dbReference type="ChEBI" id="CHEBI:18420"/>
    </ligand>
</feature>
<evidence type="ECO:0000256" key="10">
    <source>
        <dbReference type="RuleBase" id="RU003835"/>
    </source>
</evidence>
<feature type="binding site" evidence="9">
    <location>
        <begin position="323"/>
        <end position="327"/>
    </location>
    <ligand>
        <name>ATP</name>
        <dbReference type="ChEBI" id="CHEBI:30616"/>
    </ligand>
</feature>
<feature type="binding site" evidence="9">
    <location>
        <position position="16"/>
    </location>
    <ligand>
        <name>ATP</name>
        <dbReference type="ChEBI" id="CHEBI:30616"/>
    </ligand>
</feature>
<evidence type="ECO:0000256" key="1">
    <source>
        <dbReference type="ARBA" id="ARBA00008748"/>
    </source>
</evidence>
<dbReference type="InterPro" id="IPR043129">
    <property type="entry name" value="ATPase_NBD"/>
</dbReference>
<feature type="site" description="Transition state stabilizer" evidence="9">
    <location>
        <position position="236"/>
    </location>
</feature>
<comment type="catalytic activity">
    <reaction evidence="9">
        <text>acetate + ATP = acetyl phosphate + ADP</text>
        <dbReference type="Rhea" id="RHEA:11352"/>
        <dbReference type="ChEBI" id="CHEBI:22191"/>
        <dbReference type="ChEBI" id="CHEBI:30089"/>
        <dbReference type="ChEBI" id="CHEBI:30616"/>
        <dbReference type="ChEBI" id="CHEBI:456216"/>
        <dbReference type="EC" id="2.7.2.1"/>
    </reaction>
</comment>
<dbReference type="PANTHER" id="PTHR21060:SF21">
    <property type="entry name" value="ACETATE KINASE"/>
    <property type="match status" value="1"/>
</dbReference>
<comment type="pathway">
    <text evidence="9">Metabolic intermediate biosynthesis; acetyl-CoA biosynthesis; acetyl-CoA from acetate: step 1/2.</text>
</comment>
<feature type="binding site" evidence="9">
    <location>
        <position position="88"/>
    </location>
    <ligand>
        <name>substrate</name>
    </ligand>
</feature>
<evidence type="ECO:0000256" key="9">
    <source>
        <dbReference type="HAMAP-Rule" id="MF_00020"/>
    </source>
</evidence>
<evidence type="ECO:0000256" key="5">
    <source>
        <dbReference type="ARBA" id="ARBA00022741"/>
    </source>
</evidence>
<feature type="binding site" evidence="9">
    <location>
        <begin position="278"/>
        <end position="280"/>
    </location>
    <ligand>
        <name>ATP</name>
        <dbReference type="ChEBI" id="CHEBI:30616"/>
    </ligand>
</feature>
<keyword evidence="6 9" id="KW-0418">Kinase</keyword>
<comment type="caution">
    <text evidence="11">The sequence shown here is derived from an EMBL/GenBank/DDBJ whole genome shotgun (WGS) entry which is preliminary data.</text>
</comment>
<accession>A0ABS1UX59</accession>
<feature type="binding site" evidence="9">
    <location>
        <begin position="203"/>
        <end position="207"/>
    </location>
    <ligand>
        <name>ATP</name>
        <dbReference type="ChEBI" id="CHEBI:30616"/>
    </ligand>
</feature>
<evidence type="ECO:0000256" key="2">
    <source>
        <dbReference type="ARBA" id="ARBA00022490"/>
    </source>
</evidence>
<dbReference type="PANTHER" id="PTHR21060">
    <property type="entry name" value="ACETATE KINASE"/>
    <property type="match status" value="1"/>
</dbReference>
<feature type="active site" description="Proton donor/acceptor" evidence="9">
    <location>
        <position position="145"/>
    </location>
</feature>
<evidence type="ECO:0000256" key="4">
    <source>
        <dbReference type="ARBA" id="ARBA00022723"/>
    </source>
</evidence>
<dbReference type="InterPro" id="IPR004372">
    <property type="entry name" value="Ac/propionate_kinase"/>
</dbReference>
<evidence type="ECO:0000256" key="7">
    <source>
        <dbReference type="ARBA" id="ARBA00022840"/>
    </source>
</evidence>
<comment type="subcellular location">
    <subcellularLocation>
        <location evidence="9">Cytoplasm</location>
    </subcellularLocation>
</comment>
<keyword evidence="12" id="KW-1185">Reference proteome</keyword>
<dbReference type="InterPro" id="IPR023865">
    <property type="entry name" value="Aliphatic_acid_kinase_CS"/>
</dbReference>
<comment type="similarity">
    <text evidence="1 9 10">Belongs to the acetokinase family.</text>
</comment>
<dbReference type="PRINTS" id="PR00471">
    <property type="entry name" value="ACETATEKNASE"/>
</dbReference>
<evidence type="ECO:0000313" key="11">
    <source>
        <dbReference type="EMBL" id="MBL6454051.1"/>
    </source>
</evidence>
<keyword evidence="3 9" id="KW-0808">Transferase</keyword>
<keyword evidence="7 9" id="KW-0067">ATP-binding</keyword>
<keyword evidence="8 9" id="KW-0460">Magnesium</keyword>
<reference evidence="11 12" key="1">
    <citation type="submission" date="2021-01" db="EMBL/GenBank/DDBJ databases">
        <title>Belnapia mucosa sp. nov. and Belnapia arida sp. nov., isolated from the Tabernas Desert (Almeria, Spain).</title>
        <authorList>
            <person name="Molina-Menor E."/>
            <person name="Vidal-Verdu A."/>
            <person name="Calonge A."/>
            <person name="Satari L."/>
            <person name="Pereto Magraner J."/>
            <person name="Porcar Miralles M."/>
        </authorList>
    </citation>
    <scope>NUCLEOTIDE SEQUENCE [LARGE SCALE GENOMIC DNA]</scope>
    <source>
        <strain evidence="11 12">T6</strain>
    </source>
</reference>
<feature type="site" description="Transition state stabilizer" evidence="9">
    <location>
        <position position="176"/>
    </location>
</feature>
<dbReference type="Gene3D" id="3.30.420.40">
    <property type="match status" value="2"/>
</dbReference>
<proteinExistence type="inferred from homology"/>
<dbReference type="GO" id="GO:0008776">
    <property type="term" value="F:acetate kinase activity"/>
    <property type="evidence" value="ECO:0007669"/>
    <property type="project" value="UniProtKB-EC"/>
</dbReference>
<comment type="function">
    <text evidence="9">Catalyzes the formation of acetyl phosphate from acetate and ATP. Can also catalyze the reverse reaction.</text>
</comment>
<gene>
    <name evidence="9" type="primary">ackA</name>
    <name evidence="11" type="ORF">JMJ55_01875</name>
</gene>
<evidence type="ECO:0000256" key="3">
    <source>
        <dbReference type="ARBA" id="ARBA00022679"/>
    </source>
</evidence>
<sequence>MSDLILVLNAGSSSIKFQAFEAPALDLLWSGQMEGIGAAPHFMARDAARHILAEWRGAAGDHRAALGIIIAWLKGAMAGRRISAIGHRVVHGGPDFAAPVTINGPVLRRLEALAALAPLHQPSNLAGVRAAMEHFPGVPQIACFDTAFHRGHPWEADSFALPSEFHARGIRRYGFHGLSYEYIARRLAAEDPALGRGRLIVAHLGNGASLCAIRDGRSLDSTMGFTALDGVPMGTRCGRIDPGVVLHLIQAEGMTPAEVVRLLYKESGLKGLSGLSQDVRDLEASSRPEASLALSYFAWHVRREIGALAAALGGLDALVFTAGIGENAAQMRRRICDGLGFLGIALDQKRNADGAGEISPTGAPVKVLIRRTDEERMIAEHVQAVLTAGDAVAA</sequence>
<dbReference type="PIRSF" id="PIRSF000722">
    <property type="entry name" value="Acetate_prop_kin"/>
    <property type="match status" value="1"/>
</dbReference>
<keyword evidence="5 9" id="KW-0547">Nucleotide-binding</keyword>
<organism evidence="11 12">
    <name type="scientific">Belnapia mucosa</name>
    <dbReference type="NCBI Taxonomy" id="2804532"/>
    <lineage>
        <taxon>Bacteria</taxon>
        <taxon>Pseudomonadati</taxon>
        <taxon>Pseudomonadota</taxon>
        <taxon>Alphaproteobacteria</taxon>
        <taxon>Acetobacterales</taxon>
        <taxon>Roseomonadaceae</taxon>
        <taxon>Belnapia</taxon>
    </lineage>
</organism>
<dbReference type="NCBIfam" id="TIGR00016">
    <property type="entry name" value="ackA"/>
    <property type="match status" value="1"/>
</dbReference>
<evidence type="ECO:0000256" key="6">
    <source>
        <dbReference type="ARBA" id="ARBA00022777"/>
    </source>
</evidence>
<feature type="binding site" evidence="9">
    <location>
        <position position="374"/>
    </location>
    <ligand>
        <name>Mg(2+)</name>
        <dbReference type="ChEBI" id="CHEBI:18420"/>
    </ligand>
</feature>
<keyword evidence="2 9" id="KW-0963">Cytoplasm</keyword>
<keyword evidence="4 9" id="KW-0479">Metal-binding</keyword>